<accession>X0XH64</accession>
<dbReference type="EMBL" id="BARS01046953">
    <property type="protein sequence ID" value="GAG34767.1"/>
    <property type="molecule type" value="Genomic_DNA"/>
</dbReference>
<reference evidence="1" key="1">
    <citation type="journal article" date="2014" name="Front. Microbiol.">
        <title>High frequency of phylogenetically diverse reductive dehalogenase-homologous genes in deep subseafloor sedimentary metagenomes.</title>
        <authorList>
            <person name="Kawai M."/>
            <person name="Futagami T."/>
            <person name="Toyoda A."/>
            <person name="Takaki Y."/>
            <person name="Nishi S."/>
            <person name="Hori S."/>
            <person name="Arai W."/>
            <person name="Tsubouchi T."/>
            <person name="Morono Y."/>
            <person name="Uchiyama I."/>
            <person name="Ito T."/>
            <person name="Fujiyama A."/>
            <person name="Inagaki F."/>
            <person name="Takami H."/>
        </authorList>
    </citation>
    <scope>NUCLEOTIDE SEQUENCE</scope>
    <source>
        <strain evidence="1">Expedition CK06-06</strain>
    </source>
</reference>
<sequence>ALFELEVFEAFKNAGFSLKKAMEADGVDFTFEKNDKVILIEVTHRGASLILNLVDKILRRSFQRGFDGPSHRFISLTLKYNLDYYTEAVLEEIVKNTVEVSRSFSNGFEDPKGNYSISQKKSEKGSLAIGWHDQGGECVYEAKDLFISKLKDKLPQLLKNSGSYCAVDMRSLMPCIVEWKNKDVSSKILRSWLLYACLFFEENPSVGGIFIWVLHAGRVKDTIVDHMDQNEIIFVNAPGHLLEEEA</sequence>
<organism evidence="1">
    <name type="scientific">marine sediment metagenome</name>
    <dbReference type="NCBI Taxonomy" id="412755"/>
    <lineage>
        <taxon>unclassified sequences</taxon>
        <taxon>metagenomes</taxon>
        <taxon>ecological metagenomes</taxon>
    </lineage>
</organism>
<feature type="non-terminal residue" evidence="1">
    <location>
        <position position="1"/>
    </location>
</feature>
<feature type="non-terminal residue" evidence="1">
    <location>
        <position position="246"/>
    </location>
</feature>
<evidence type="ECO:0000313" key="1">
    <source>
        <dbReference type="EMBL" id="GAG34767.1"/>
    </source>
</evidence>
<protein>
    <submittedName>
        <fullName evidence="1">Uncharacterized protein</fullName>
    </submittedName>
</protein>
<dbReference type="AlphaFoldDB" id="X0XH64"/>
<gene>
    <name evidence="1" type="ORF">S01H1_70593</name>
</gene>
<proteinExistence type="predicted"/>
<name>X0XH64_9ZZZZ</name>
<comment type="caution">
    <text evidence="1">The sequence shown here is derived from an EMBL/GenBank/DDBJ whole genome shotgun (WGS) entry which is preliminary data.</text>
</comment>